<evidence type="ECO:0000256" key="1">
    <source>
        <dbReference type="SAM" id="MobiDB-lite"/>
    </source>
</evidence>
<accession>A0AAN9LMB3</accession>
<organism evidence="3 4">
    <name type="scientific">Canavalia gladiata</name>
    <name type="common">Sword bean</name>
    <name type="synonym">Dolichos gladiatus</name>
    <dbReference type="NCBI Taxonomy" id="3824"/>
    <lineage>
        <taxon>Eukaryota</taxon>
        <taxon>Viridiplantae</taxon>
        <taxon>Streptophyta</taxon>
        <taxon>Embryophyta</taxon>
        <taxon>Tracheophyta</taxon>
        <taxon>Spermatophyta</taxon>
        <taxon>Magnoliopsida</taxon>
        <taxon>eudicotyledons</taxon>
        <taxon>Gunneridae</taxon>
        <taxon>Pentapetalae</taxon>
        <taxon>rosids</taxon>
        <taxon>fabids</taxon>
        <taxon>Fabales</taxon>
        <taxon>Fabaceae</taxon>
        <taxon>Papilionoideae</taxon>
        <taxon>50 kb inversion clade</taxon>
        <taxon>NPAAA clade</taxon>
        <taxon>indigoferoid/millettioid clade</taxon>
        <taxon>Phaseoleae</taxon>
        <taxon>Canavalia</taxon>
    </lineage>
</organism>
<keyword evidence="4" id="KW-1185">Reference proteome</keyword>
<feature type="signal peptide" evidence="2">
    <location>
        <begin position="1"/>
        <end position="25"/>
    </location>
</feature>
<evidence type="ECO:0000313" key="3">
    <source>
        <dbReference type="EMBL" id="KAK7336733.1"/>
    </source>
</evidence>
<protein>
    <recommendedName>
        <fullName evidence="5">Bifunctional inhibitor/plant lipid transfer protein/seed storage helical domain-containing protein</fullName>
    </recommendedName>
</protein>
<dbReference type="PANTHER" id="PTHR34377:SF3">
    <property type="entry name" value="TETRATRICOPEPTIDE REPEAT (TPR)-LIKE SUPERFAMILY PROTEIN"/>
    <property type="match status" value="1"/>
</dbReference>
<proteinExistence type="predicted"/>
<keyword evidence="2" id="KW-0732">Signal</keyword>
<reference evidence="3 4" key="1">
    <citation type="submission" date="2024-01" db="EMBL/GenBank/DDBJ databases">
        <title>The genomes of 5 underutilized Papilionoideae crops provide insights into root nodulation and disease resistanc.</title>
        <authorList>
            <person name="Jiang F."/>
        </authorList>
    </citation>
    <scope>NUCLEOTIDE SEQUENCE [LARGE SCALE GENOMIC DNA]</scope>
    <source>
        <strain evidence="3">LVBAO_FW01</strain>
        <tissue evidence="3">Leaves</tissue>
    </source>
</reference>
<dbReference type="EMBL" id="JAYMYQ010000004">
    <property type="protein sequence ID" value="KAK7336733.1"/>
    <property type="molecule type" value="Genomic_DNA"/>
</dbReference>
<evidence type="ECO:0000313" key="4">
    <source>
        <dbReference type="Proteomes" id="UP001367508"/>
    </source>
</evidence>
<feature type="compositionally biased region" description="Basic residues" evidence="1">
    <location>
        <begin position="94"/>
        <end position="103"/>
    </location>
</feature>
<comment type="caution">
    <text evidence="3">The sequence shown here is derived from an EMBL/GenBank/DDBJ whole genome shotgun (WGS) entry which is preliminary data.</text>
</comment>
<dbReference type="AlphaFoldDB" id="A0AAN9LMB3"/>
<evidence type="ECO:0000256" key="2">
    <source>
        <dbReference type="SAM" id="SignalP"/>
    </source>
</evidence>
<feature type="region of interest" description="Disordered" evidence="1">
    <location>
        <begin position="64"/>
        <end position="103"/>
    </location>
</feature>
<sequence>MERVEIFNLITIALTFLALVPEMESQIIPQFFTVPSKTPRPLCASQFALVNYACSRLPFIHGVPPAPSSSSDSPPSPEDEEGHKNHHKNESSHSHRHRHKHRHHETPDEENCCRWAKEVDNECVCELLVRLPPFLVRPLHRYTLNVGESCEITYSCGSPI</sequence>
<dbReference type="Proteomes" id="UP001367508">
    <property type="component" value="Unassembled WGS sequence"/>
</dbReference>
<evidence type="ECO:0008006" key="5">
    <source>
        <dbReference type="Google" id="ProtNLM"/>
    </source>
</evidence>
<name>A0AAN9LMB3_CANGL</name>
<dbReference type="PANTHER" id="PTHR34377">
    <property type="entry name" value="TETRATRICOPEPTIDE REPEAT (TPR)-LIKE SUPERFAMILY PROTEIN"/>
    <property type="match status" value="1"/>
</dbReference>
<feature type="chain" id="PRO_5043045639" description="Bifunctional inhibitor/plant lipid transfer protein/seed storage helical domain-containing protein" evidence="2">
    <location>
        <begin position="26"/>
        <end position="160"/>
    </location>
</feature>
<gene>
    <name evidence="3" type="ORF">VNO77_17279</name>
</gene>